<dbReference type="HOGENOM" id="CLU_005738_7_1_1"/>
<feature type="signal peptide" evidence="2">
    <location>
        <begin position="1"/>
        <end position="24"/>
    </location>
</feature>
<protein>
    <recommendedName>
        <fullName evidence="7">Peptidase A1 domain-containing protein</fullName>
    </recommendedName>
</protein>
<dbReference type="Gramene" id="OBART04G07710.2">
    <property type="protein sequence ID" value="OBART04G07710.2"/>
    <property type="gene ID" value="OBART04G07710"/>
</dbReference>
<name>A0A0D3FU88_9ORYZ</name>
<evidence type="ECO:0000256" key="2">
    <source>
        <dbReference type="SAM" id="SignalP"/>
    </source>
</evidence>
<accession>A0A0D3FU88</accession>
<feature type="domain" description="Xylanase inhibitor N-terminal" evidence="4">
    <location>
        <begin position="80"/>
        <end position="183"/>
    </location>
</feature>
<feature type="domain" description="Xylanase inhibitor C-terminal" evidence="3">
    <location>
        <begin position="187"/>
        <end position="238"/>
    </location>
</feature>
<dbReference type="PANTHER" id="PTHR13683">
    <property type="entry name" value="ASPARTYL PROTEASES"/>
    <property type="match status" value="1"/>
</dbReference>
<dbReference type="InterPro" id="IPR032861">
    <property type="entry name" value="TAXi_N"/>
</dbReference>
<dbReference type="InterPro" id="IPR001461">
    <property type="entry name" value="Aspartic_peptidase_A1"/>
</dbReference>
<dbReference type="Proteomes" id="UP000026960">
    <property type="component" value="Chromosome 4"/>
</dbReference>
<dbReference type="Pfam" id="PF14541">
    <property type="entry name" value="TAXi_C"/>
    <property type="match status" value="1"/>
</dbReference>
<reference evidence="5" key="2">
    <citation type="submission" date="2015-03" db="UniProtKB">
        <authorList>
            <consortium name="EnsemblPlants"/>
        </authorList>
    </citation>
    <scope>IDENTIFICATION</scope>
</reference>
<dbReference type="InterPro" id="IPR032799">
    <property type="entry name" value="TAXi_C"/>
</dbReference>
<keyword evidence="2" id="KW-0732">Signal</keyword>
<organism evidence="5">
    <name type="scientific">Oryza barthii</name>
    <dbReference type="NCBI Taxonomy" id="65489"/>
    <lineage>
        <taxon>Eukaryota</taxon>
        <taxon>Viridiplantae</taxon>
        <taxon>Streptophyta</taxon>
        <taxon>Embryophyta</taxon>
        <taxon>Tracheophyta</taxon>
        <taxon>Spermatophyta</taxon>
        <taxon>Magnoliopsida</taxon>
        <taxon>Liliopsida</taxon>
        <taxon>Poales</taxon>
        <taxon>Poaceae</taxon>
        <taxon>BOP clade</taxon>
        <taxon>Oryzoideae</taxon>
        <taxon>Oryzeae</taxon>
        <taxon>Oryzinae</taxon>
        <taxon>Oryza</taxon>
    </lineage>
</organism>
<keyword evidence="6" id="KW-1185">Reference proteome</keyword>
<evidence type="ECO:0000313" key="6">
    <source>
        <dbReference type="Proteomes" id="UP000026960"/>
    </source>
</evidence>
<dbReference type="PANTHER" id="PTHR13683:SF768">
    <property type="entry name" value="EUKARYOTIC ASPARTYL PROTEASE FAMILY PROTEIN"/>
    <property type="match status" value="1"/>
</dbReference>
<dbReference type="Gene3D" id="2.40.70.10">
    <property type="entry name" value="Acid Proteases"/>
    <property type="match status" value="1"/>
</dbReference>
<dbReference type="InterPro" id="IPR021109">
    <property type="entry name" value="Peptidase_aspartic_dom_sf"/>
</dbReference>
<dbReference type="EnsemblPlants" id="OBART04G07710.2">
    <property type="protein sequence ID" value="OBART04G07710.2"/>
    <property type="gene ID" value="OBART04G07710"/>
</dbReference>
<evidence type="ECO:0008006" key="7">
    <source>
        <dbReference type="Google" id="ProtNLM"/>
    </source>
</evidence>
<sequence>MAPLFLSAILSALLVASSTHGTVAIGLFQVRPKFSIMGGGCKGSDIGALQTHDRNHHLRRLVAADFSLGGLGGISTSSTGSAFWGNCIPCKQCPRKSDILKKLTLYDPRSSVSSKVVKCDDMFCTSLDRDVQPECNTSLLCPYIATYADGGSTIGAFVTDLVHYNQLSGNGLTQSTNTSLTFGWILYLVNLKMIDVGGTTLQLPANIFETAEMKGTFIDSGTTLAYLPEIVYKELMLAVFAKHPDITLHDTDNLEYTL</sequence>
<evidence type="ECO:0000313" key="5">
    <source>
        <dbReference type="EnsemblPlants" id="OBART04G07710.2"/>
    </source>
</evidence>
<proteinExistence type="inferred from homology"/>
<evidence type="ECO:0000259" key="4">
    <source>
        <dbReference type="Pfam" id="PF14543"/>
    </source>
</evidence>
<dbReference type="SUPFAM" id="SSF50630">
    <property type="entry name" value="Acid proteases"/>
    <property type="match status" value="1"/>
</dbReference>
<dbReference type="Pfam" id="PF14543">
    <property type="entry name" value="TAXi_N"/>
    <property type="match status" value="1"/>
</dbReference>
<evidence type="ECO:0000256" key="1">
    <source>
        <dbReference type="ARBA" id="ARBA00007447"/>
    </source>
</evidence>
<dbReference type="AlphaFoldDB" id="A0A0D3FU88"/>
<reference evidence="5" key="1">
    <citation type="journal article" date="2009" name="Rice">
        <title>De Novo Next Generation Sequencing of Plant Genomes.</title>
        <authorList>
            <person name="Rounsley S."/>
            <person name="Marri P.R."/>
            <person name="Yu Y."/>
            <person name="He R."/>
            <person name="Sisneros N."/>
            <person name="Goicoechea J.L."/>
            <person name="Lee S.J."/>
            <person name="Angelova A."/>
            <person name="Kudrna D."/>
            <person name="Luo M."/>
            <person name="Affourtit J."/>
            <person name="Desany B."/>
            <person name="Knight J."/>
            <person name="Niazi F."/>
            <person name="Egholm M."/>
            <person name="Wing R.A."/>
        </authorList>
    </citation>
    <scope>NUCLEOTIDE SEQUENCE [LARGE SCALE GENOMIC DNA]</scope>
    <source>
        <strain evidence="5">cv. IRGC 105608</strain>
    </source>
</reference>
<comment type="similarity">
    <text evidence="1">Belongs to the peptidase A1 family.</text>
</comment>
<feature type="chain" id="PRO_5002261918" description="Peptidase A1 domain-containing protein" evidence="2">
    <location>
        <begin position="25"/>
        <end position="258"/>
    </location>
</feature>
<dbReference type="GO" id="GO:0006508">
    <property type="term" value="P:proteolysis"/>
    <property type="evidence" value="ECO:0007669"/>
    <property type="project" value="InterPro"/>
</dbReference>
<dbReference type="GO" id="GO:0004190">
    <property type="term" value="F:aspartic-type endopeptidase activity"/>
    <property type="evidence" value="ECO:0007669"/>
    <property type="project" value="InterPro"/>
</dbReference>
<evidence type="ECO:0000259" key="3">
    <source>
        <dbReference type="Pfam" id="PF14541"/>
    </source>
</evidence>